<dbReference type="SUPFAM" id="SSF46585">
    <property type="entry name" value="HR1 repeat"/>
    <property type="match status" value="1"/>
</dbReference>
<dbReference type="InterPro" id="IPR036274">
    <property type="entry name" value="HR1_rpt_sf"/>
</dbReference>
<accession>A0A210PXV6</accession>
<dbReference type="CDD" id="cd06712">
    <property type="entry name" value="PDZ_rhophilin-like"/>
    <property type="match status" value="1"/>
</dbReference>
<dbReference type="InterPro" id="IPR001478">
    <property type="entry name" value="PDZ"/>
</dbReference>
<dbReference type="Proteomes" id="UP000242188">
    <property type="component" value="Unassembled WGS sequence"/>
</dbReference>
<proteinExistence type="inferred from homology"/>
<comment type="caution">
    <text evidence="8">The sequence shown here is derived from an EMBL/GenBank/DDBJ whole genome shotgun (WGS) entry which is preliminary data.</text>
</comment>
<feature type="region of interest" description="Disordered" evidence="4">
    <location>
        <begin position="583"/>
        <end position="656"/>
    </location>
</feature>
<dbReference type="PANTHER" id="PTHR23031:SF15">
    <property type="entry name" value="LD12055P"/>
    <property type="match status" value="1"/>
</dbReference>
<dbReference type="InterPro" id="IPR011072">
    <property type="entry name" value="HR1_rho-bd"/>
</dbReference>
<evidence type="ECO:0000313" key="9">
    <source>
        <dbReference type="Proteomes" id="UP000242188"/>
    </source>
</evidence>
<dbReference type="InterPro" id="IPR004328">
    <property type="entry name" value="BRO1_dom"/>
</dbReference>
<feature type="domain" description="BRO1" evidence="6">
    <location>
        <begin position="101"/>
        <end position="490"/>
    </location>
</feature>
<dbReference type="SMART" id="SM01041">
    <property type="entry name" value="BRO1"/>
    <property type="match status" value="1"/>
</dbReference>
<evidence type="ECO:0000313" key="8">
    <source>
        <dbReference type="EMBL" id="OWF41315.1"/>
    </source>
</evidence>
<dbReference type="GO" id="GO:0051497">
    <property type="term" value="P:negative regulation of stress fiber assembly"/>
    <property type="evidence" value="ECO:0007669"/>
    <property type="project" value="TreeGrafter"/>
</dbReference>
<dbReference type="PROSITE" id="PS51860">
    <property type="entry name" value="REM_1"/>
    <property type="match status" value="1"/>
</dbReference>
<dbReference type="OrthoDB" id="64867at2759"/>
<evidence type="ECO:0000256" key="2">
    <source>
        <dbReference type="PROSITE-ProRule" id="PRU01207"/>
    </source>
</evidence>
<dbReference type="SMART" id="SM00228">
    <property type="entry name" value="PDZ"/>
    <property type="match status" value="1"/>
</dbReference>
<organism evidence="8 9">
    <name type="scientific">Mizuhopecten yessoensis</name>
    <name type="common">Japanese scallop</name>
    <name type="synonym">Patinopecten yessoensis</name>
    <dbReference type="NCBI Taxonomy" id="6573"/>
    <lineage>
        <taxon>Eukaryota</taxon>
        <taxon>Metazoa</taxon>
        <taxon>Spiralia</taxon>
        <taxon>Lophotrochozoa</taxon>
        <taxon>Mollusca</taxon>
        <taxon>Bivalvia</taxon>
        <taxon>Autobranchia</taxon>
        <taxon>Pteriomorphia</taxon>
        <taxon>Pectinida</taxon>
        <taxon>Pectinoidea</taxon>
        <taxon>Pectinidae</taxon>
        <taxon>Mizuhopecten</taxon>
    </lineage>
</organism>
<feature type="coiled-coil region" evidence="3">
    <location>
        <begin position="67"/>
        <end position="94"/>
    </location>
</feature>
<dbReference type="InterPro" id="IPR036034">
    <property type="entry name" value="PDZ_sf"/>
</dbReference>
<dbReference type="GO" id="GO:0007165">
    <property type="term" value="P:signal transduction"/>
    <property type="evidence" value="ECO:0007669"/>
    <property type="project" value="InterPro"/>
</dbReference>
<evidence type="ECO:0000259" key="6">
    <source>
        <dbReference type="PROSITE" id="PS51180"/>
    </source>
</evidence>
<dbReference type="SUPFAM" id="SSF50156">
    <property type="entry name" value="PDZ domain-like"/>
    <property type="match status" value="1"/>
</dbReference>
<dbReference type="Gene3D" id="1.25.40.280">
    <property type="entry name" value="alix/aip1 like domains"/>
    <property type="match status" value="1"/>
</dbReference>
<keyword evidence="9" id="KW-1185">Reference proteome</keyword>
<evidence type="ECO:0000256" key="1">
    <source>
        <dbReference type="ARBA" id="ARBA00010369"/>
    </source>
</evidence>
<sequence length="656" mass="74046">MSGTNTTVHHARKGSDPLVSTARGKLQTKRSKINDQINRELRMRNGAENLFRATSNKRLKELVAVELSFFNSNIQLLKEELSELNSSVEVYQHDSDVACVPMIPLGLKETTECDLTVPLKDFISEHYSEDSEKYTTEIQELLDLRQAIRTPQRNEDGVNLLTEYFNQLYYVERRFFPPDRVLGSHFHWYDSLTGVPNTQKTMGFEKGSVLFNIAALHTQIGCKEDRTNPTGLQYAINSFQKAAGTFRYLHNHFSNAPSMDMQPQTLTMMVQLMMSQAQECVFESKVFGGVEGILAHVKAAQEAIVVSQMYDDTQVLMASEPLKDYIPYSWLSMTQVKSQYYMAIAHEHMASAILNHKDNNDHIKLGLYMAAHQNSEVDDDNNKVETPRTDKERLQHGKAHLKEALMSHEEALRLHDLCKQLRKIDSFVGILKPAHESCLQSYSSLEEEDDFTEIYMSPKVAPKSERPVSPTPPEFTKVKVTDIFQKLGPVLIFNAKNEWSAPRTVVLDRSAVQGFGFSVRGDCPVKVAEIEVGSVAEASKLKVGDFVVAVGSKDSKWLRHEEVVNLVRQSGSHLELTLVTPINTSMLETPRPSSTPSSPGTPMRMQSPGESVSSHSVKSNRSRLSAPWIFIRKGSKEKQEKPEKSKEFEDGDLFLR</sequence>
<dbReference type="PROSITE" id="PS51180">
    <property type="entry name" value="BRO1"/>
    <property type="match status" value="1"/>
</dbReference>
<name>A0A210PXV6_MIZYE</name>
<dbReference type="CDD" id="cd11633">
    <property type="entry name" value="HR1_Rhophilin-1"/>
    <property type="match status" value="1"/>
</dbReference>
<dbReference type="PANTHER" id="PTHR23031">
    <property type="entry name" value="RHOPHILIN"/>
    <property type="match status" value="1"/>
</dbReference>
<dbReference type="Gene3D" id="2.30.42.10">
    <property type="match status" value="1"/>
</dbReference>
<dbReference type="Pfam" id="PF00595">
    <property type="entry name" value="PDZ"/>
    <property type="match status" value="1"/>
</dbReference>
<dbReference type="InterPro" id="IPR038499">
    <property type="entry name" value="BRO1_sf"/>
</dbReference>
<feature type="compositionally biased region" description="Low complexity" evidence="4">
    <location>
        <begin position="589"/>
        <end position="625"/>
    </location>
</feature>
<feature type="region of interest" description="Disordered" evidence="4">
    <location>
        <begin position="1"/>
        <end position="27"/>
    </location>
</feature>
<evidence type="ECO:0000259" key="7">
    <source>
        <dbReference type="PROSITE" id="PS51860"/>
    </source>
</evidence>
<reference evidence="8 9" key="1">
    <citation type="journal article" date="2017" name="Nat. Ecol. Evol.">
        <title>Scallop genome provides insights into evolution of bilaterian karyotype and development.</title>
        <authorList>
            <person name="Wang S."/>
            <person name="Zhang J."/>
            <person name="Jiao W."/>
            <person name="Li J."/>
            <person name="Xun X."/>
            <person name="Sun Y."/>
            <person name="Guo X."/>
            <person name="Huan P."/>
            <person name="Dong B."/>
            <person name="Zhang L."/>
            <person name="Hu X."/>
            <person name="Sun X."/>
            <person name="Wang J."/>
            <person name="Zhao C."/>
            <person name="Wang Y."/>
            <person name="Wang D."/>
            <person name="Huang X."/>
            <person name="Wang R."/>
            <person name="Lv J."/>
            <person name="Li Y."/>
            <person name="Zhang Z."/>
            <person name="Liu B."/>
            <person name="Lu W."/>
            <person name="Hui Y."/>
            <person name="Liang J."/>
            <person name="Zhou Z."/>
            <person name="Hou R."/>
            <person name="Li X."/>
            <person name="Liu Y."/>
            <person name="Li H."/>
            <person name="Ning X."/>
            <person name="Lin Y."/>
            <person name="Zhao L."/>
            <person name="Xing Q."/>
            <person name="Dou J."/>
            <person name="Li Y."/>
            <person name="Mao J."/>
            <person name="Guo H."/>
            <person name="Dou H."/>
            <person name="Li T."/>
            <person name="Mu C."/>
            <person name="Jiang W."/>
            <person name="Fu Q."/>
            <person name="Fu X."/>
            <person name="Miao Y."/>
            <person name="Liu J."/>
            <person name="Yu Q."/>
            <person name="Li R."/>
            <person name="Liao H."/>
            <person name="Li X."/>
            <person name="Kong Y."/>
            <person name="Jiang Z."/>
            <person name="Chourrout D."/>
            <person name="Li R."/>
            <person name="Bao Z."/>
        </authorList>
    </citation>
    <scope>NUCLEOTIDE SEQUENCE [LARGE SCALE GENOMIC DNA]</scope>
    <source>
        <strain evidence="8 9">PY_sf001</strain>
    </source>
</reference>
<dbReference type="Gene3D" id="1.10.287.160">
    <property type="entry name" value="HR1 repeat"/>
    <property type="match status" value="1"/>
</dbReference>
<gene>
    <name evidence="8" type="ORF">KP79_PYT14365</name>
</gene>
<evidence type="ECO:0000256" key="4">
    <source>
        <dbReference type="SAM" id="MobiDB-lite"/>
    </source>
</evidence>
<dbReference type="Pfam" id="PF03097">
    <property type="entry name" value="BRO1"/>
    <property type="match status" value="1"/>
</dbReference>
<dbReference type="Pfam" id="PF02185">
    <property type="entry name" value="HR1"/>
    <property type="match status" value="1"/>
</dbReference>
<dbReference type="SMART" id="SM00742">
    <property type="entry name" value="Hr1"/>
    <property type="match status" value="1"/>
</dbReference>
<comment type="similarity">
    <text evidence="1">Belongs to the RHPN family.</text>
</comment>
<keyword evidence="2 3" id="KW-0175">Coiled coil</keyword>
<dbReference type="InterPro" id="IPR047138">
    <property type="entry name" value="RHPN1_2"/>
</dbReference>
<feature type="compositionally biased region" description="Basic and acidic residues" evidence="4">
    <location>
        <begin position="634"/>
        <end position="656"/>
    </location>
</feature>
<evidence type="ECO:0000256" key="3">
    <source>
        <dbReference type="SAM" id="Coils"/>
    </source>
</evidence>
<evidence type="ECO:0000259" key="5">
    <source>
        <dbReference type="PROSITE" id="PS50106"/>
    </source>
</evidence>
<feature type="domain" description="PDZ" evidence="5">
    <location>
        <begin position="504"/>
        <end position="582"/>
    </location>
</feature>
<dbReference type="AlphaFoldDB" id="A0A210PXV6"/>
<dbReference type="STRING" id="6573.A0A210PXV6"/>
<protein>
    <submittedName>
        <fullName evidence="8">Rhophilin-2-B</fullName>
    </submittedName>
</protein>
<feature type="domain" description="REM-1" evidence="7">
    <location>
        <begin position="16"/>
        <end position="90"/>
    </location>
</feature>
<dbReference type="EMBL" id="NEDP02005410">
    <property type="protein sequence ID" value="OWF41315.1"/>
    <property type="molecule type" value="Genomic_DNA"/>
</dbReference>
<dbReference type="PROSITE" id="PS50106">
    <property type="entry name" value="PDZ"/>
    <property type="match status" value="1"/>
</dbReference>